<feature type="transmembrane region" description="Helical" evidence="1">
    <location>
        <begin position="110"/>
        <end position="130"/>
    </location>
</feature>
<keyword evidence="1" id="KW-0472">Membrane</keyword>
<comment type="caution">
    <text evidence="2">The sequence shown here is derived from an EMBL/GenBank/DDBJ whole genome shotgun (WGS) entry which is preliminary data.</text>
</comment>
<protein>
    <submittedName>
        <fullName evidence="2">Uncharacterized protein</fullName>
    </submittedName>
</protein>
<reference evidence="2" key="1">
    <citation type="submission" date="2021-03" db="EMBL/GenBank/DDBJ databases">
        <title>Evolutionary innovations through gain and loss of genes in the ectomycorrhizal Boletales.</title>
        <authorList>
            <person name="Wu G."/>
            <person name="Miyauchi S."/>
            <person name="Morin E."/>
            <person name="Yang Z.-L."/>
            <person name="Xu J."/>
            <person name="Martin F.M."/>
        </authorList>
    </citation>
    <scope>NUCLEOTIDE SEQUENCE</scope>
    <source>
        <strain evidence="2">BR01</strain>
    </source>
</reference>
<keyword evidence="1" id="KW-1133">Transmembrane helix</keyword>
<name>A0A8I2YSP7_9AGAM</name>
<proteinExistence type="predicted"/>
<organism evidence="2 3">
    <name type="scientific">Boletus reticuloceps</name>
    <dbReference type="NCBI Taxonomy" id="495285"/>
    <lineage>
        <taxon>Eukaryota</taxon>
        <taxon>Fungi</taxon>
        <taxon>Dikarya</taxon>
        <taxon>Basidiomycota</taxon>
        <taxon>Agaricomycotina</taxon>
        <taxon>Agaricomycetes</taxon>
        <taxon>Agaricomycetidae</taxon>
        <taxon>Boletales</taxon>
        <taxon>Boletineae</taxon>
        <taxon>Boletaceae</taxon>
        <taxon>Boletoideae</taxon>
        <taxon>Boletus</taxon>
    </lineage>
</organism>
<feature type="transmembrane region" description="Helical" evidence="1">
    <location>
        <begin position="68"/>
        <end position="89"/>
    </location>
</feature>
<accession>A0A8I2YSP7</accession>
<feature type="transmembrane region" description="Helical" evidence="1">
    <location>
        <begin position="136"/>
        <end position="156"/>
    </location>
</feature>
<evidence type="ECO:0000256" key="1">
    <source>
        <dbReference type="SAM" id="Phobius"/>
    </source>
</evidence>
<dbReference type="Proteomes" id="UP000683000">
    <property type="component" value="Unassembled WGS sequence"/>
</dbReference>
<dbReference type="OrthoDB" id="3197626at2759"/>
<dbReference type="AlphaFoldDB" id="A0A8I2YSP7"/>
<sequence length="240" mass="26843">MVSKQVDNWRHTPAYSRALVSYFARSVKVFGPPTQSDSRLGVLLKVIWVERVGCTIIKSNTTILAATFIYSMSFDLVVLCLTAYKLAWTRRISGTSGIHGKLVRMVFSDGLVYFILAFLANLLATIFMILNLNAVMSVIFNVPAAIASTVMASRVVRRLYNFNLAIPEIYHSDERSGGVVFANPSHSRARPARETAIHVEVDTHRQTHSLSDVPQYAMKPSSDFLSLNDHEEHDKLARVL</sequence>
<keyword evidence="3" id="KW-1185">Reference proteome</keyword>
<evidence type="ECO:0000313" key="3">
    <source>
        <dbReference type="Proteomes" id="UP000683000"/>
    </source>
</evidence>
<gene>
    <name evidence="2" type="ORF">JVT61DRAFT_15180</name>
</gene>
<keyword evidence="1" id="KW-0812">Transmembrane</keyword>
<dbReference type="EMBL" id="JAGFBS010000009">
    <property type="protein sequence ID" value="KAG6377384.1"/>
    <property type="molecule type" value="Genomic_DNA"/>
</dbReference>
<evidence type="ECO:0000313" key="2">
    <source>
        <dbReference type="EMBL" id="KAG6377384.1"/>
    </source>
</evidence>